<keyword evidence="4" id="KW-0862">Zinc</keyword>
<reference evidence="6" key="1">
    <citation type="submission" date="2020-02" db="EMBL/GenBank/DDBJ databases">
        <authorList>
            <person name="Meier V. D."/>
        </authorList>
    </citation>
    <scope>NUCLEOTIDE SEQUENCE</scope>
    <source>
        <strain evidence="6">AVDCRST_MAG58</strain>
    </source>
</reference>
<gene>
    <name evidence="6" type="ORF">AVDCRST_MAG58-3956</name>
</gene>
<evidence type="ECO:0000256" key="3">
    <source>
        <dbReference type="ARBA" id="ARBA00022801"/>
    </source>
</evidence>
<dbReference type="GO" id="GO:0046872">
    <property type="term" value="F:metal ion binding"/>
    <property type="evidence" value="ECO:0007669"/>
    <property type="project" value="UniProtKB-KW"/>
</dbReference>
<dbReference type="SUPFAM" id="SSF102215">
    <property type="entry name" value="Creatininase"/>
    <property type="match status" value="1"/>
</dbReference>
<dbReference type="Gene3D" id="3.40.50.10310">
    <property type="entry name" value="Creatininase"/>
    <property type="match status" value="1"/>
</dbReference>
<dbReference type="InterPro" id="IPR003785">
    <property type="entry name" value="Creatininase/forma_Hydrolase"/>
</dbReference>
<evidence type="ECO:0000256" key="1">
    <source>
        <dbReference type="ARBA" id="ARBA00001947"/>
    </source>
</evidence>
<sequence length="260" mass="28123">MGEFLLRGESMFSVNNSTKDLSDAGIDTAILSVGATEQCGPNLPLNIDTLVADYYARAWGEVLGAYVLPTLPFNTSEEHASFKGTVSLSPSTLMLVLEEVVEGLRAQGFRKQVLTVGHGGALWVGAFVKHVNHHFGDAVVIDAHRRAGPVWEEALRESGLASRGEVHGGALSRALALYLAPGFVKEGAYGTRVSERMEAYADYVGWERFAPDGSWGRYEPEADSAAATAEAGRVLLEHFVREQGARLKEHLQEACHIKGI</sequence>
<protein>
    <submittedName>
        <fullName evidence="6">Creatinine amidohydrolase</fullName>
        <ecNumber evidence="6">3.5.2.10</ecNumber>
    </submittedName>
</protein>
<dbReference type="AlphaFoldDB" id="A0A6J4REF6"/>
<dbReference type="GO" id="GO:0009231">
    <property type="term" value="P:riboflavin biosynthetic process"/>
    <property type="evidence" value="ECO:0007669"/>
    <property type="project" value="TreeGrafter"/>
</dbReference>
<dbReference type="Pfam" id="PF02633">
    <property type="entry name" value="Creatininase"/>
    <property type="match status" value="1"/>
</dbReference>
<proteinExistence type="inferred from homology"/>
<accession>A0A6J4REF6</accession>
<dbReference type="PANTHER" id="PTHR35005:SF1">
    <property type="entry name" value="2-AMINO-5-FORMYLAMINO-6-RIBOSYLAMINOPYRIMIDIN-4(3H)-ONE 5'-MONOPHOSPHATE DEFORMYLASE"/>
    <property type="match status" value="1"/>
</dbReference>
<comment type="similarity">
    <text evidence="5">Belongs to the creatininase superfamily.</text>
</comment>
<evidence type="ECO:0000256" key="5">
    <source>
        <dbReference type="ARBA" id="ARBA00024029"/>
    </source>
</evidence>
<dbReference type="GO" id="GO:0047789">
    <property type="term" value="F:creatininase activity"/>
    <property type="evidence" value="ECO:0007669"/>
    <property type="project" value="UniProtKB-EC"/>
</dbReference>
<comment type="cofactor">
    <cofactor evidence="1">
        <name>Zn(2+)</name>
        <dbReference type="ChEBI" id="CHEBI:29105"/>
    </cofactor>
</comment>
<organism evidence="6">
    <name type="scientific">uncultured Rubrobacteraceae bacterium</name>
    <dbReference type="NCBI Taxonomy" id="349277"/>
    <lineage>
        <taxon>Bacteria</taxon>
        <taxon>Bacillati</taxon>
        <taxon>Actinomycetota</taxon>
        <taxon>Rubrobacteria</taxon>
        <taxon>Rubrobacterales</taxon>
        <taxon>Rubrobacteraceae</taxon>
        <taxon>environmental samples</taxon>
    </lineage>
</organism>
<dbReference type="EC" id="3.5.2.10" evidence="6"/>
<dbReference type="GO" id="GO:0016811">
    <property type="term" value="F:hydrolase activity, acting on carbon-nitrogen (but not peptide) bonds, in linear amides"/>
    <property type="evidence" value="ECO:0007669"/>
    <property type="project" value="TreeGrafter"/>
</dbReference>
<evidence type="ECO:0000256" key="4">
    <source>
        <dbReference type="ARBA" id="ARBA00022833"/>
    </source>
</evidence>
<evidence type="ECO:0000256" key="2">
    <source>
        <dbReference type="ARBA" id="ARBA00022723"/>
    </source>
</evidence>
<evidence type="ECO:0000313" key="6">
    <source>
        <dbReference type="EMBL" id="CAA9471707.1"/>
    </source>
</evidence>
<dbReference type="InterPro" id="IPR024087">
    <property type="entry name" value="Creatininase-like_sf"/>
</dbReference>
<keyword evidence="2" id="KW-0479">Metal-binding</keyword>
<name>A0A6J4REF6_9ACTN</name>
<dbReference type="EMBL" id="CADCVF010000082">
    <property type="protein sequence ID" value="CAA9471707.1"/>
    <property type="molecule type" value="Genomic_DNA"/>
</dbReference>
<keyword evidence="3 6" id="KW-0378">Hydrolase</keyword>
<dbReference type="PANTHER" id="PTHR35005">
    <property type="entry name" value="3-DEHYDRO-SCYLLO-INOSOSE HYDROLASE"/>
    <property type="match status" value="1"/>
</dbReference>